<dbReference type="GO" id="GO:0000103">
    <property type="term" value="P:sulfate assimilation"/>
    <property type="evidence" value="ECO:0007669"/>
    <property type="project" value="TreeGrafter"/>
</dbReference>
<comment type="function">
    <text evidence="6">Converts adenosine-3',5'-bisphosphate (PAP) to AMP.</text>
</comment>
<dbReference type="GO" id="GO:0050427">
    <property type="term" value="P:3'-phosphoadenosine 5'-phosphosulfate metabolic process"/>
    <property type="evidence" value="ECO:0007669"/>
    <property type="project" value="TreeGrafter"/>
</dbReference>
<evidence type="ECO:0000256" key="3">
    <source>
        <dbReference type="ARBA" id="ARBA00022519"/>
    </source>
</evidence>
<dbReference type="InterPro" id="IPR050725">
    <property type="entry name" value="CysQ/Inositol_MonoPase"/>
</dbReference>
<feature type="binding site" evidence="6">
    <location>
        <position position="95"/>
    </location>
    <ligand>
        <name>Mg(2+)</name>
        <dbReference type="ChEBI" id="CHEBI:18420"/>
        <label>1</label>
    </ligand>
</feature>
<dbReference type="InterPro" id="IPR006240">
    <property type="entry name" value="CysQ"/>
</dbReference>
<dbReference type="GO" id="GO:0008441">
    <property type="term" value="F:3'(2'),5'-bisphosphate nucleotidase activity"/>
    <property type="evidence" value="ECO:0007669"/>
    <property type="project" value="UniProtKB-UniRule"/>
</dbReference>
<comment type="similarity">
    <text evidence="1 6">Belongs to the inositol monophosphatase superfamily. CysQ family.</text>
</comment>
<keyword evidence="4 6" id="KW-0378">Hydrolase</keyword>
<dbReference type="PRINTS" id="PR00377">
    <property type="entry name" value="IMPHPHTASES"/>
</dbReference>
<dbReference type="GO" id="GO:0005886">
    <property type="term" value="C:plasma membrane"/>
    <property type="evidence" value="ECO:0007669"/>
    <property type="project" value="UniProtKB-SubCell"/>
</dbReference>
<keyword evidence="5 6" id="KW-0472">Membrane</keyword>
<proteinExistence type="inferred from homology"/>
<dbReference type="PANTHER" id="PTHR43028">
    <property type="entry name" value="3'(2'),5'-BISPHOSPHATE NUCLEOTIDASE 1"/>
    <property type="match status" value="1"/>
</dbReference>
<dbReference type="Pfam" id="PF00459">
    <property type="entry name" value="Inositol_P"/>
    <property type="match status" value="1"/>
</dbReference>
<feature type="binding site" evidence="7">
    <location>
        <position position="218"/>
    </location>
    <ligand>
        <name>Mg(2+)</name>
        <dbReference type="ChEBI" id="CHEBI:18420"/>
        <label>1</label>
        <note>catalytic</note>
    </ligand>
</feature>
<sequence>MVLCMPNLDARFGAVLAELCEEAADLVRPLWNSGLAVDRKADDSPVTEADRRAETLILAGLARVAPKLPVVSEEHASEFGAPGRIGRTFLLVDPVDGTKAFVRGDPNFTVNIGLIVDGVPVAGAITAPATGETWFTDAGGAFKRAAGGPASPVRVRAWKTGASVALVSHTMKPETLKALADRFGFDGTEAMDSSIKFCRIAEGAADIYPRLGPTMEWDIAAGHAILAAAGGRVETEDGGPFLYGKASAGFRNGTFVARGG</sequence>
<feature type="binding site" evidence="7">
    <location>
        <position position="96"/>
    </location>
    <ligand>
        <name>Mg(2+)</name>
        <dbReference type="ChEBI" id="CHEBI:18420"/>
        <label>1</label>
        <note>catalytic</note>
    </ligand>
</feature>
<keyword evidence="2 6" id="KW-1003">Cell membrane</keyword>
<organism evidence="8 9">
    <name type="scientific">Phenylobacterium parvum</name>
    <dbReference type="NCBI Taxonomy" id="2201350"/>
    <lineage>
        <taxon>Bacteria</taxon>
        <taxon>Pseudomonadati</taxon>
        <taxon>Pseudomonadota</taxon>
        <taxon>Alphaproteobacteria</taxon>
        <taxon>Caulobacterales</taxon>
        <taxon>Caulobacteraceae</taxon>
        <taxon>Phenylobacterium</taxon>
    </lineage>
</organism>
<gene>
    <name evidence="6 8" type="primary">cysQ</name>
    <name evidence="8" type="ORF">HYN04_00865</name>
</gene>
<feature type="binding site" evidence="6">
    <location>
        <position position="73"/>
    </location>
    <ligand>
        <name>substrate</name>
    </ligand>
</feature>
<dbReference type="InterPro" id="IPR020550">
    <property type="entry name" value="Inositol_monophosphatase_CS"/>
</dbReference>
<keyword evidence="9" id="KW-1185">Reference proteome</keyword>
<keyword evidence="6 7" id="KW-0460">Magnesium</keyword>
<dbReference type="HAMAP" id="MF_02095">
    <property type="entry name" value="CysQ"/>
    <property type="match status" value="1"/>
</dbReference>
<comment type="catalytic activity">
    <reaction evidence="6">
        <text>adenosine 3',5'-bisphosphate + H2O = AMP + phosphate</text>
        <dbReference type="Rhea" id="RHEA:10040"/>
        <dbReference type="ChEBI" id="CHEBI:15377"/>
        <dbReference type="ChEBI" id="CHEBI:43474"/>
        <dbReference type="ChEBI" id="CHEBI:58343"/>
        <dbReference type="ChEBI" id="CHEBI:456215"/>
        <dbReference type="EC" id="3.1.3.7"/>
    </reaction>
</comment>
<dbReference type="GO" id="GO:0000287">
    <property type="term" value="F:magnesium ion binding"/>
    <property type="evidence" value="ECO:0007669"/>
    <property type="project" value="UniProtKB-UniRule"/>
</dbReference>
<dbReference type="CDD" id="cd01638">
    <property type="entry name" value="CysQ"/>
    <property type="match status" value="1"/>
</dbReference>
<evidence type="ECO:0000256" key="5">
    <source>
        <dbReference type="ARBA" id="ARBA00023136"/>
    </source>
</evidence>
<evidence type="ECO:0000256" key="6">
    <source>
        <dbReference type="HAMAP-Rule" id="MF_02095"/>
    </source>
</evidence>
<dbReference type="EMBL" id="CP029479">
    <property type="protein sequence ID" value="AWM76437.1"/>
    <property type="molecule type" value="Genomic_DNA"/>
</dbReference>
<comment type="subcellular location">
    <subcellularLocation>
        <location evidence="6">Cell inner membrane</location>
        <topology evidence="6">Peripheral membrane protein</topology>
        <orientation evidence="6">Cytoplasmic side</orientation>
    </subcellularLocation>
</comment>
<dbReference type="OrthoDB" id="9785695at2"/>
<evidence type="ECO:0000256" key="2">
    <source>
        <dbReference type="ARBA" id="ARBA00022475"/>
    </source>
</evidence>
<dbReference type="EC" id="3.1.3.7" evidence="6"/>
<dbReference type="KEGG" id="phb:HYN04_00865"/>
<dbReference type="InterPro" id="IPR000760">
    <property type="entry name" value="Inositol_monophosphatase-like"/>
</dbReference>
<dbReference type="PANTHER" id="PTHR43028:SF5">
    <property type="entry name" value="3'(2'),5'-BISPHOSPHATE NUCLEOTIDASE 1"/>
    <property type="match status" value="1"/>
</dbReference>
<feature type="binding site" evidence="7">
    <location>
        <position position="73"/>
    </location>
    <ligand>
        <name>Mg(2+)</name>
        <dbReference type="ChEBI" id="CHEBI:18420"/>
        <label>1</label>
        <note>catalytic</note>
    </ligand>
</feature>
<evidence type="ECO:0000313" key="8">
    <source>
        <dbReference type="EMBL" id="AWM76437.1"/>
    </source>
</evidence>
<evidence type="ECO:0000256" key="4">
    <source>
        <dbReference type="ARBA" id="ARBA00022801"/>
    </source>
</evidence>
<protein>
    <recommendedName>
        <fullName evidence="6">3'(2'),5'-bisphosphate nucleotidase CysQ</fullName>
        <ecNumber evidence="6">3.1.3.7</ecNumber>
    </recommendedName>
    <alternativeName>
        <fullName evidence="6">3'(2'),5-bisphosphonucleoside 3'(2')-phosphohydrolase</fullName>
    </alternativeName>
    <alternativeName>
        <fullName evidence="6">3'-phosphoadenosine 5'-phosphate phosphatase</fullName>
        <shortName evidence="6">PAP phosphatase</shortName>
    </alternativeName>
</protein>
<feature type="binding site" evidence="6">
    <location>
        <position position="96"/>
    </location>
    <ligand>
        <name>Mg(2+)</name>
        <dbReference type="ChEBI" id="CHEBI:18420"/>
        <label>2</label>
    </ligand>
</feature>
<comment type="cofactor">
    <cofactor evidence="6 7">
        <name>Mg(2+)</name>
        <dbReference type="ChEBI" id="CHEBI:18420"/>
    </cofactor>
</comment>
<name>A0A2Z3HL79_9CAUL</name>
<dbReference type="SUPFAM" id="SSF56655">
    <property type="entry name" value="Carbohydrate phosphatase"/>
    <property type="match status" value="1"/>
</dbReference>
<accession>A0A2Z3HL79</accession>
<feature type="binding site" evidence="6">
    <location>
        <position position="73"/>
    </location>
    <ligand>
        <name>Mg(2+)</name>
        <dbReference type="ChEBI" id="CHEBI:18420"/>
        <label>1</label>
    </ligand>
</feature>
<keyword evidence="3 6" id="KW-0997">Cell inner membrane</keyword>
<keyword evidence="6 7" id="KW-0479">Metal-binding</keyword>
<evidence type="ECO:0000313" key="9">
    <source>
        <dbReference type="Proteomes" id="UP000247763"/>
    </source>
</evidence>
<feature type="binding site" evidence="6">
    <location>
        <position position="218"/>
    </location>
    <ligand>
        <name>substrate</name>
    </ligand>
</feature>
<feature type="binding site" evidence="6 7">
    <location>
        <position position="93"/>
    </location>
    <ligand>
        <name>Mg(2+)</name>
        <dbReference type="ChEBI" id="CHEBI:18420"/>
        <label>2</label>
    </ligand>
</feature>
<feature type="binding site" evidence="6">
    <location>
        <position position="93"/>
    </location>
    <ligand>
        <name>Mg(2+)</name>
        <dbReference type="ChEBI" id="CHEBI:18420"/>
        <label>1</label>
    </ligand>
</feature>
<dbReference type="Gene3D" id="3.30.540.10">
    <property type="entry name" value="Fructose-1,6-Bisphosphatase, subunit A, domain 1"/>
    <property type="match status" value="1"/>
</dbReference>
<dbReference type="Gene3D" id="3.40.190.80">
    <property type="match status" value="1"/>
</dbReference>
<feature type="binding site" evidence="6">
    <location>
        <begin position="95"/>
        <end position="98"/>
    </location>
    <ligand>
        <name>substrate</name>
    </ligand>
</feature>
<dbReference type="AlphaFoldDB" id="A0A2Z3HL79"/>
<feature type="binding site" evidence="6">
    <location>
        <position position="218"/>
    </location>
    <ligand>
        <name>Mg(2+)</name>
        <dbReference type="ChEBI" id="CHEBI:18420"/>
        <label>2</label>
    </ligand>
</feature>
<reference evidence="9" key="1">
    <citation type="submission" date="2018-05" db="EMBL/GenBank/DDBJ databases">
        <title>Genome sequencing of Phenylobacterium sp. HYN0004.</title>
        <authorList>
            <person name="Yi H."/>
            <person name="Baek C."/>
        </authorList>
    </citation>
    <scope>NUCLEOTIDE SEQUENCE [LARGE SCALE GENOMIC DNA]</scope>
    <source>
        <strain evidence="9">HYN0004</strain>
    </source>
</reference>
<evidence type="ECO:0000256" key="7">
    <source>
        <dbReference type="PIRSR" id="PIRSR600760-2"/>
    </source>
</evidence>
<dbReference type="PROSITE" id="PS00630">
    <property type="entry name" value="IMP_2"/>
    <property type="match status" value="1"/>
</dbReference>
<dbReference type="Proteomes" id="UP000247763">
    <property type="component" value="Chromosome"/>
</dbReference>
<dbReference type="NCBIfam" id="TIGR01331">
    <property type="entry name" value="bisphos_cysQ"/>
    <property type="match status" value="1"/>
</dbReference>
<dbReference type="GO" id="GO:0046854">
    <property type="term" value="P:phosphatidylinositol phosphate biosynthetic process"/>
    <property type="evidence" value="ECO:0007669"/>
    <property type="project" value="InterPro"/>
</dbReference>
<evidence type="ECO:0000256" key="1">
    <source>
        <dbReference type="ARBA" id="ARBA00005289"/>
    </source>
</evidence>